<reference evidence="5" key="1">
    <citation type="journal article" date="2020" name="mSystems">
        <title>Genome- and Community-Level Interaction Insights into Carbon Utilization and Element Cycling Functions of Hydrothermarchaeota in Hydrothermal Sediment.</title>
        <authorList>
            <person name="Zhou Z."/>
            <person name="Liu Y."/>
            <person name="Xu W."/>
            <person name="Pan J."/>
            <person name="Luo Z.H."/>
            <person name="Li M."/>
        </authorList>
    </citation>
    <scope>NUCLEOTIDE SEQUENCE [LARGE SCALE GENOMIC DNA]</scope>
    <source>
        <strain evidence="5">SpSt-556</strain>
    </source>
</reference>
<dbReference type="InterPro" id="IPR024072">
    <property type="entry name" value="DHFR-like_dom_sf"/>
</dbReference>
<evidence type="ECO:0000313" key="5">
    <source>
        <dbReference type="EMBL" id="HGS86141.1"/>
    </source>
</evidence>
<dbReference type="Gene3D" id="3.40.430.10">
    <property type="entry name" value="Dihydrofolate Reductase, subunit A"/>
    <property type="match status" value="1"/>
</dbReference>
<dbReference type="GO" id="GO:0008703">
    <property type="term" value="F:5-amino-6-(5-phosphoribosylamino)uracil reductase activity"/>
    <property type="evidence" value="ECO:0007669"/>
    <property type="project" value="InterPro"/>
</dbReference>
<evidence type="ECO:0000256" key="3">
    <source>
        <dbReference type="ARBA" id="ARBA00023002"/>
    </source>
</evidence>
<keyword evidence="3" id="KW-0560">Oxidoreductase</keyword>
<dbReference type="PANTHER" id="PTHR38011">
    <property type="entry name" value="DIHYDROFOLATE REDUCTASE FAMILY PROTEIN (AFU_ORTHOLOGUE AFUA_8G06820)"/>
    <property type="match status" value="1"/>
</dbReference>
<accession>A0A7C4KZY8</accession>
<dbReference type="PANTHER" id="PTHR38011:SF7">
    <property type="entry name" value="2,5-DIAMINO-6-RIBOSYLAMINO-4(3H)-PYRIMIDINONE 5'-PHOSPHATE REDUCTASE"/>
    <property type="match status" value="1"/>
</dbReference>
<protein>
    <submittedName>
        <fullName evidence="5">RibD family protein</fullName>
    </submittedName>
</protein>
<sequence length="256" mass="28599">MLKSSSSSILNRTVMENIEENELQIIDWLNQHKTNVVSKGKPLVTLSYAQSLDGSLTVRRGMPVGLSGPQSQRLTHCLRANHDGILIGIGTVLSDDPQLTVRLVSGRNPQPIVLDSRLRIPLECQLLRRQQNKAWVACAKTAEENRQSSLLKQGVELIRLPRRGDRGLDLPALLEELWRRGIESVMVEGGAKVLTSFLTERLADVAVITIVPRWLGGVNVISRQRAMDHLPSLSNARYTVFGRDVVVFGVLEWMER</sequence>
<comment type="caution">
    <text evidence="5">The sequence shown here is derived from an EMBL/GenBank/DDBJ whole genome shotgun (WGS) entry which is preliminary data.</text>
</comment>
<keyword evidence="2" id="KW-0521">NADP</keyword>
<dbReference type="EMBL" id="DSXR01000014">
    <property type="protein sequence ID" value="HGS86141.1"/>
    <property type="molecule type" value="Genomic_DNA"/>
</dbReference>
<dbReference type="SUPFAM" id="SSF53597">
    <property type="entry name" value="Dihydrofolate reductase-like"/>
    <property type="match status" value="1"/>
</dbReference>
<comment type="pathway">
    <text evidence="1">Cofactor biosynthesis; riboflavin biosynthesis.</text>
</comment>
<dbReference type="AlphaFoldDB" id="A0A7C4KZY8"/>
<gene>
    <name evidence="5" type="ORF">ENT17_00815</name>
</gene>
<evidence type="ECO:0000259" key="4">
    <source>
        <dbReference type="Pfam" id="PF01872"/>
    </source>
</evidence>
<feature type="domain" description="Bacterial bifunctional deaminase-reductase C-terminal" evidence="4">
    <location>
        <begin position="42"/>
        <end position="247"/>
    </location>
</feature>
<evidence type="ECO:0000256" key="2">
    <source>
        <dbReference type="ARBA" id="ARBA00022857"/>
    </source>
</evidence>
<dbReference type="GO" id="GO:0009231">
    <property type="term" value="P:riboflavin biosynthetic process"/>
    <property type="evidence" value="ECO:0007669"/>
    <property type="project" value="InterPro"/>
</dbReference>
<dbReference type="InterPro" id="IPR050765">
    <property type="entry name" value="Riboflavin_Biosynth_HTPR"/>
</dbReference>
<dbReference type="InterPro" id="IPR002734">
    <property type="entry name" value="RibDG_C"/>
</dbReference>
<dbReference type="Pfam" id="PF01872">
    <property type="entry name" value="RibD_C"/>
    <property type="match status" value="1"/>
</dbReference>
<evidence type="ECO:0000256" key="1">
    <source>
        <dbReference type="ARBA" id="ARBA00005104"/>
    </source>
</evidence>
<proteinExistence type="predicted"/>
<name>A0A7C4KZY8_9CHLR</name>
<organism evidence="5">
    <name type="scientific">Bellilinea caldifistulae</name>
    <dbReference type="NCBI Taxonomy" id="360411"/>
    <lineage>
        <taxon>Bacteria</taxon>
        <taxon>Bacillati</taxon>
        <taxon>Chloroflexota</taxon>
        <taxon>Anaerolineae</taxon>
        <taxon>Anaerolineales</taxon>
        <taxon>Anaerolineaceae</taxon>
        <taxon>Bellilinea</taxon>
    </lineage>
</organism>